<dbReference type="AlphaFoldDB" id="A0A327X7Y3"/>
<dbReference type="EMBL" id="QLMC01000001">
    <property type="protein sequence ID" value="RAK02204.1"/>
    <property type="molecule type" value="Genomic_DNA"/>
</dbReference>
<comment type="similarity">
    <text evidence="2">Belongs to the SusD family.</text>
</comment>
<evidence type="ECO:0000256" key="3">
    <source>
        <dbReference type="ARBA" id="ARBA00022729"/>
    </source>
</evidence>
<keyword evidence="9" id="KW-1185">Reference proteome</keyword>
<keyword evidence="4" id="KW-0472">Membrane</keyword>
<proteinExistence type="inferred from homology"/>
<evidence type="ECO:0000259" key="7">
    <source>
        <dbReference type="Pfam" id="PF14322"/>
    </source>
</evidence>
<evidence type="ECO:0000259" key="6">
    <source>
        <dbReference type="Pfam" id="PF07980"/>
    </source>
</evidence>
<dbReference type="Proteomes" id="UP000248790">
    <property type="component" value="Unassembled WGS sequence"/>
</dbReference>
<comment type="subcellular location">
    <subcellularLocation>
        <location evidence="1">Cell outer membrane</location>
    </subcellularLocation>
</comment>
<comment type="caution">
    <text evidence="8">The sequence shown here is derived from an EMBL/GenBank/DDBJ whole genome shotgun (WGS) entry which is preliminary data.</text>
</comment>
<protein>
    <submittedName>
        <fullName evidence="8">Putative outer membrane starch-binding protein</fullName>
    </submittedName>
</protein>
<evidence type="ECO:0000256" key="1">
    <source>
        <dbReference type="ARBA" id="ARBA00004442"/>
    </source>
</evidence>
<dbReference type="InterPro" id="IPR033985">
    <property type="entry name" value="SusD-like_N"/>
</dbReference>
<dbReference type="SUPFAM" id="SSF48452">
    <property type="entry name" value="TPR-like"/>
    <property type="match status" value="1"/>
</dbReference>
<evidence type="ECO:0000313" key="8">
    <source>
        <dbReference type="EMBL" id="RAK02204.1"/>
    </source>
</evidence>
<dbReference type="GO" id="GO:0009279">
    <property type="term" value="C:cell outer membrane"/>
    <property type="evidence" value="ECO:0007669"/>
    <property type="project" value="UniProtKB-SubCell"/>
</dbReference>
<accession>A0A327X7Y3</accession>
<feature type="domain" description="SusD-like N-terminal" evidence="7">
    <location>
        <begin position="79"/>
        <end position="197"/>
    </location>
</feature>
<evidence type="ECO:0000256" key="2">
    <source>
        <dbReference type="ARBA" id="ARBA00006275"/>
    </source>
</evidence>
<evidence type="ECO:0000256" key="4">
    <source>
        <dbReference type="ARBA" id="ARBA00023136"/>
    </source>
</evidence>
<dbReference type="Gene3D" id="1.25.40.390">
    <property type="match status" value="1"/>
</dbReference>
<dbReference type="InterPro" id="IPR012944">
    <property type="entry name" value="SusD_RagB_dom"/>
</dbReference>
<keyword evidence="3" id="KW-0732">Signal</keyword>
<name>A0A327X7Y3_LARAB</name>
<feature type="domain" description="RagB/SusD" evidence="6">
    <location>
        <begin position="363"/>
        <end position="498"/>
    </location>
</feature>
<sequence length="498" mass="55341">MLVIGCTNLEDKVLDRSTSLPSADAGNLESLLNGVYAQLNSITDQANAYALLEHPSDEMMGPTRGTDWDDFGRWRRLHQHTWDATTVDVIGSWNQLNSGVFRATQAAAAAGSNTNVQAQARFLRAFFMYHIVDLYGQVPFREADASFDDNPRVMTRSEATAYMIDDLNYAIQNLPATLNPGRANRDAAQFLMAKIYLNRAVFTQDPASPSGPFTFTKADMDQVIANCDAIINSNRYALEPKGEYFDNFHWDNSTLSKELIFVIANEKGAAVGNTQNRYRMSLHYNQRPDGWNGFTTLADFYNSFDAADERRGKAIPVMTDSLGLRAGFLAGQQFGPGGRPLTDRAGAPLTFTPQLNLLYSREADGIRVVKYLPDPSRLDNGGNDYVFFRYADVLLMKAEAIHRGGAATGGATALSLVNQLRTTRGTTALATVNDAALLAERGRELYWEGWRRNDMIRFGTFLNPMDQKPNQSEAFRTVFPIPQQALDTNPNLKQNIGY</sequence>
<dbReference type="InterPro" id="IPR011990">
    <property type="entry name" value="TPR-like_helical_dom_sf"/>
</dbReference>
<dbReference type="Pfam" id="PF14322">
    <property type="entry name" value="SusD-like_3"/>
    <property type="match status" value="1"/>
</dbReference>
<evidence type="ECO:0000313" key="9">
    <source>
        <dbReference type="Proteomes" id="UP000248790"/>
    </source>
</evidence>
<dbReference type="Pfam" id="PF07980">
    <property type="entry name" value="SusD_RagB"/>
    <property type="match status" value="1"/>
</dbReference>
<evidence type="ECO:0000256" key="5">
    <source>
        <dbReference type="ARBA" id="ARBA00023237"/>
    </source>
</evidence>
<organism evidence="8 9">
    <name type="scientific">Larkinella arboricola</name>
    <dbReference type="NCBI Taxonomy" id="643671"/>
    <lineage>
        <taxon>Bacteria</taxon>
        <taxon>Pseudomonadati</taxon>
        <taxon>Bacteroidota</taxon>
        <taxon>Cytophagia</taxon>
        <taxon>Cytophagales</taxon>
        <taxon>Spirosomataceae</taxon>
        <taxon>Larkinella</taxon>
    </lineage>
</organism>
<reference evidence="8 9" key="1">
    <citation type="submission" date="2018-06" db="EMBL/GenBank/DDBJ databases">
        <title>Genomic Encyclopedia of Archaeal and Bacterial Type Strains, Phase II (KMG-II): from individual species to whole genera.</title>
        <authorList>
            <person name="Goeker M."/>
        </authorList>
    </citation>
    <scope>NUCLEOTIDE SEQUENCE [LARGE SCALE GENOMIC DNA]</scope>
    <source>
        <strain evidence="8 9">DSM 21851</strain>
    </source>
</reference>
<gene>
    <name evidence="8" type="ORF">LX87_00324</name>
</gene>
<keyword evidence="5" id="KW-0998">Cell outer membrane</keyword>